<dbReference type="EMBL" id="SWMU01000001">
    <property type="protein sequence ID" value="TKS57034.1"/>
    <property type="molecule type" value="Genomic_DNA"/>
</dbReference>
<name>A0A4U5TU57_9FLAO</name>
<evidence type="ECO:0000256" key="1">
    <source>
        <dbReference type="SAM" id="MobiDB-lite"/>
    </source>
</evidence>
<feature type="transmembrane region" description="Helical" evidence="2">
    <location>
        <begin position="28"/>
        <end position="48"/>
    </location>
</feature>
<dbReference type="Pfam" id="PF13239">
    <property type="entry name" value="2TM"/>
    <property type="match status" value="1"/>
</dbReference>
<keyword evidence="2" id="KW-0812">Transmembrane</keyword>
<keyword evidence="2" id="KW-1133">Transmembrane helix</keyword>
<gene>
    <name evidence="4" type="ORF">FCN74_01015</name>
</gene>
<feature type="domain" description="2TM" evidence="3">
    <location>
        <begin position="17"/>
        <end position="101"/>
    </location>
</feature>
<dbReference type="OrthoDB" id="1443721at2"/>
<evidence type="ECO:0000313" key="4">
    <source>
        <dbReference type="EMBL" id="TKS57034.1"/>
    </source>
</evidence>
<evidence type="ECO:0000259" key="3">
    <source>
        <dbReference type="Pfam" id="PF13239"/>
    </source>
</evidence>
<comment type="caution">
    <text evidence="4">The sequence shown here is derived from an EMBL/GenBank/DDBJ whole genome shotgun (WGS) entry which is preliminary data.</text>
</comment>
<feature type="region of interest" description="Disordered" evidence="1">
    <location>
        <begin position="119"/>
        <end position="146"/>
    </location>
</feature>
<sequence length="146" mass="17485">MASSKDIDIDQKELFKNANRRIKQKKRLVHHFVFFIAGAVVLIFINLVLEYQIDFRPLGWNWFVSAILIWAFFIIAHAINVFFVEKLMGRAWEEEYMYKLVEKQLVKLKKLQKKVDKKYPLEEDNQNQNQQDKSQSHNESQKPKNT</sequence>
<keyword evidence="2" id="KW-0472">Membrane</keyword>
<dbReference type="AlphaFoldDB" id="A0A4U5TU57"/>
<dbReference type="RefSeq" id="WP_138930738.1">
    <property type="nucleotide sequence ID" value="NZ_SWMU01000001.1"/>
</dbReference>
<feature type="compositionally biased region" description="Basic and acidic residues" evidence="1">
    <location>
        <begin position="134"/>
        <end position="146"/>
    </location>
</feature>
<dbReference type="InterPro" id="IPR025698">
    <property type="entry name" value="2TM_dom"/>
</dbReference>
<dbReference type="Proteomes" id="UP000306552">
    <property type="component" value="Unassembled WGS sequence"/>
</dbReference>
<proteinExistence type="predicted"/>
<accession>A0A4U5TU57</accession>
<evidence type="ECO:0000313" key="5">
    <source>
        <dbReference type="Proteomes" id="UP000306552"/>
    </source>
</evidence>
<organism evidence="4 5">
    <name type="scientific">Mesohalobacter halotolerans</name>
    <dbReference type="NCBI Taxonomy" id="1883405"/>
    <lineage>
        <taxon>Bacteria</taxon>
        <taxon>Pseudomonadati</taxon>
        <taxon>Bacteroidota</taxon>
        <taxon>Flavobacteriia</taxon>
        <taxon>Flavobacteriales</taxon>
        <taxon>Flavobacteriaceae</taxon>
        <taxon>Mesohalobacter</taxon>
    </lineage>
</organism>
<keyword evidence="5" id="KW-1185">Reference proteome</keyword>
<evidence type="ECO:0000256" key="2">
    <source>
        <dbReference type="SAM" id="Phobius"/>
    </source>
</evidence>
<reference evidence="4 5" key="1">
    <citation type="submission" date="2019-04" db="EMBL/GenBank/DDBJ databases">
        <title>Psychroflexus halotolerans sp. nov., isolated from a marine solar saltern.</title>
        <authorList>
            <person name="Feng X."/>
        </authorList>
    </citation>
    <scope>NUCLEOTIDE SEQUENCE [LARGE SCALE GENOMIC DNA]</scope>
    <source>
        <strain evidence="4 5">WDS2C27</strain>
    </source>
</reference>
<protein>
    <submittedName>
        <fullName evidence="4">2TM domain-containing protein</fullName>
    </submittedName>
</protein>
<feature type="transmembrane region" description="Helical" evidence="2">
    <location>
        <begin position="60"/>
        <end position="83"/>
    </location>
</feature>